<protein>
    <submittedName>
        <fullName evidence="8">Cysteine methyltransferase</fullName>
    </submittedName>
</protein>
<dbReference type="SUPFAM" id="SSF46767">
    <property type="entry name" value="Methylated DNA-protein cysteine methyltransferase, C-terminal domain"/>
    <property type="match status" value="1"/>
</dbReference>
<dbReference type="InterPro" id="IPR036388">
    <property type="entry name" value="WH-like_DNA-bd_sf"/>
</dbReference>
<keyword evidence="5" id="KW-0234">DNA repair</keyword>
<keyword evidence="2 8" id="KW-0489">Methyltransferase</keyword>
<dbReference type="PANTHER" id="PTHR42942:SF1">
    <property type="entry name" value="ALKYLTRANSFERASE-LIKE PROTEIN 1"/>
    <property type="match status" value="1"/>
</dbReference>
<organism evidence="8 9">
    <name type="scientific">Alloscardovia macacae</name>
    <dbReference type="NCBI Taxonomy" id="1160091"/>
    <lineage>
        <taxon>Bacteria</taxon>
        <taxon>Bacillati</taxon>
        <taxon>Actinomycetota</taxon>
        <taxon>Actinomycetes</taxon>
        <taxon>Bifidobacteriales</taxon>
        <taxon>Bifidobacteriaceae</taxon>
        <taxon>Alloscardovia</taxon>
    </lineage>
</organism>
<name>A0A261F4Y7_9BIFI</name>
<keyword evidence="4" id="KW-0227">DNA damage</keyword>
<dbReference type="RefSeq" id="WP_377867097.1">
    <property type="nucleotide sequence ID" value="NZ_JBHLWS010000013.1"/>
</dbReference>
<evidence type="ECO:0000256" key="2">
    <source>
        <dbReference type="ARBA" id="ARBA00022603"/>
    </source>
</evidence>
<evidence type="ECO:0000256" key="5">
    <source>
        <dbReference type="ARBA" id="ARBA00023204"/>
    </source>
</evidence>
<comment type="catalytic activity">
    <reaction evidence="6">
        <text>a 6-O-methyl-2'-deoxyguanosine in DNA + L-cysteinyl-[protein] = S-methyl-L-cysteinyl-[protein] + a 2'-deoxyguanosine in DNA</text>
        <dbReference type="Rhea" id="RHEA:24000"/>
        <dbReference type="Rhea" id="RHEA-COMP:10131"/>
        <dbReference type="Rhea" id="RHEA-COMP:10132"/>
        <dbReference type="Rhea" id="RHEA-COMP:11367"/>
        <dbReference type="Rhea" id="RHEA-COMP:11368"/>
        <dbReference type="ChEBI" id="CHEBI:29950"/>
        <dbReference type="ChEBI" id="CHEBI:82612"/>
        <dbReference type="ChEBI" id="CHEBI:85445"/>
        <dbReference type="ChEBI" id="CHEBI:85448"/>
        <dbReference type="EC" id="2.1.1.63"/>
    </reaction>
</comment>
<evidence type="ECO:0000313" key="9">
    <source>
        <dbReference type="Proteomes" id="UP000243657"/>
    </source>
</evidence>
<dbReference type="CDD" id="cd06445">
    <property type="entry name" value="ATase"/>
    <property type="match status" value="1"/>
</dbReference>
<feature type="domain" description="Methylated-DNA-[protein]-cysteine S-methyltransferase DNA binding" evidence="7">
    <location>
        <begin position="12"/>
        <end position="93"/>
    </location>
</feature>
<dbReference type="EMBL" id="MWWT01000005">
    <property type="protein sequence ID" value="OZG54207.1"/>
    <property type="molecule type" value="Genomic_DNA"/>
</dbReference>
<keyword evidence="9" id="KW-1185">Reference proteome</keyword>
<gene>
    <name evidence="8" type="ORF">ALMA_0668</name>
</gene>
<proteinExistence type="predicted"/>
<accession>A0A261F4Y7</accession>
<keyword evidence="3 8" id="KW-0808">Transferase</keyword>
<dbReference type="AlphaFoldDB" id="A0A261F4Y7"/>
<dbReference type="Pfam" id="PF01035">
    <property type="entry name" value="DNA_binding_1"/>
    <property type="match status" value="1"/>
</dbReference>
<evidence type="ECO:0000313" key="8">
    <source>
        <dbReference type="EMBL" id="OZG54207.1"/>
    </source>
</evidence>
<sequence length="115" mass="12863">MGSFLLEDSMSFSERVYHVVQQIPKGCVVTYGQVAALIGAPRSARFVGYALHSNPYPGIVPCHRVVFKDGALAPGFAFGGPEEQFRRLSEEGVEFTTHDDGIRRVILERYQWRMG</sequence>
<comment type="catalytic activity">
    <reaction evidence="1">
        <text>a 4-O-methyl-thymidine in DNA + L-cysteinyl-[protein] = a thymidine in DNA + S-methyl-L-cysteinyl-[protein]</text>
        <dbReference type="Rhea" id="RHEA:53428"/>
        <dbReference type="Rhea" id="RHEA-COMP:10131"/>
        <dbReference type="Rhea" id="RHEA-COMP:10132"/>
        <dbReference type="Rhea" id="RHEA-COMP:13555"/>
        <dbReference type="Rhea" id="RHEA-COMP:13556"/>
        <dbReference type="ChEBI" id="CHEBI:29950"/>
        <dbReference type="ChEBI" id="CHEBI:82612"/>
        <dbReference type="ChEBI" id="CHEBI:137386"/>
        <dbReference type="ChEBI" id="CHEBI:137387"/>
        <dbReference type="EC" id="2.1.1.63"/>
    </reaction>
</comment>
<dbReference type="InterPro" id="IPR014048">
    <property type="entry name" value="MethylDNA_cys_MeTrfase_DNA-bd"/>
</dbReference>
<evidence type="ECO:0000256" key="6">
    <source>
        <dbReference type="ARBA" id="ARBA00049348"/>
    </source>
</evidence>
<evidence type="ECO:0000256" key="3">
    <source>
        <dbReference type="ARBA" id="ARBA00022679"/>
    </source>
</evidence>
<dbReference type="GO" id="GO:0006281">
    <property type="term" value="P:DNA repair"/>
    <property type="evidence" value="ECO:0007669"/>
    <property type="project" value="UniProtKB-KW"/>
</dbReference>
<dbReference type="NCBIfam" id="TIGR00589">
    <property type="entry name" value="ogt"/>
    <property type="match status" value="1"/>
</dbReference>
<dbReference type="InterPro" id="IPR036217">
    <property type="entry name" value="MethylDNA_cys_MeTrfase_DNAb"/>
</dbReference>
<dbReference type="Proteomes" id="UP000243657">
    <property type="component" value="Unassembled WGS sequence"/>
</dbReference>
<dbReference type="PROSITE" id="PS00374">
    <property type="entry name" value="MGMT"/>
    <property type="match status" value="1"/>
</dbReference>
<dbReference type="InterPro" id="IPR001497">
    <property type="entry name" value="MethylDNA_cys_MeTrfase_AS"/>
</dbReference>
<dbReference type="PANTHER" id="PTHR42942">
    <property type="entry name" value="6-O-METHYLGUANINE DNA METHYLTRANSFERASE"/>
    <property type="match status" value="1"/>
</dbReference>
<reference evidence="8 9" key="1">
    <citation type="journal article" date="2017" name="BMC Genomics">
        <title>Comparative genomic and phylogenomic analyses of the Bifidobacteriaceae family.</title>
        <authorList>
            <person name="Lugli G.A."/>
            <person name="Milani C."/>
            <person name="Turroni F."/>
            <person name="Duranti S."/>
            <person name="Mancabelli L."/>
            <person name="Mangifesta M."/>
            <person name="Ferrario C."/>
            <person name="Modesto M."/>
            <person name="Mattarelli P."/>
            <person name="Jiri K."/>
            <person name="van Sinderen D."/>
            <person name="Ventura M."/>
        </authorList>
    </citation>
    <scope>NUCLEOTIDE SEQUENCE [LARGE SCALE GENOMIC DNA]</scope>
    <source>
        <strain evidence="8 9">DSM 24762</strain>
    </source>
</reference>
<dbReference type="GO" id="GO:0032259">
    <property type="term" value="P:methylation"/>
    <property type="evidence" value="ECO:0007669"/>
    <property type="project" value="UniProtKB-KW"/>
</dbReference>
<evidence type="ECO:0000259" key="7">
    <source>
        <dbReference type="Pfam" id="PF01035"/>
    </source>
</evidence>
<comment type="caution">
    <text evidence="8">The sequence shown here is derived from an EMBL/GenBank/DDBJ whole genome shotgun (WGS) entry which is preliminary data.</text>
</comment>
<evidence type="ECO:0000256" key="1">
    <source>
        <dbReference type="ARBA" id="ARBA00001286"/>
    </source>
</evidence>
<dbReference type="Gene3D" id="1.10.10.10">
    <property type="entry name" value="Winged helix-like DNA-binding domain superfamily/Winged helix DNA-binding domain"/>
    <property type="match status" value="1"/>
</dbReference>
<dbReference type="GO" id="GO:0003908">
    <property type="term" value="F:methylated-DNA-[protein]-cysteine S-methyltransferase activity"/>
    <property type="evidence" value="ECO:0007669"/>
    <property type="project" value="UniProtKB-EC"/>
</dbReference>
<evidence type="ECO:0000256" key="4">
    <source>
        <dbReference type="ARBA" id="ARBA00022763"/>
    </source>
</evidence>
<dbReference type="InterPro" id="IPR052520">
    <property type="entry name" value="ATL_DNA_repair"/>
</dbReference>